<proteinExistence type="predicted"/>
<dbReference type="GeneID" id="91283158"/>
<evidence type="ECO:0000313" key="2">
    <source>
        <dbReference type="Proteomes" id="UP000265765"/>
    </source>
</evidence>
<organism evidence="1 2">
    <name type="scientific">Streptomyces griseorubiginosus</name>
    <dbReference type="NCBI Taxonomy" id="67304"/>
    <lineage>
        <taxon>Bacteria</taxon>
        <taxon>Bacillati</taxon>
        <taxon>Actinomycetota</taxon>
        <taxon>Actinomycetes</taxon>
        <taxon>Kitasatosporales</taxon>
        <taxon>Streptomycetaceae</taxon>
        <taxon>Streptomyces</taxon>
    </lineage>
</organism>
<dbReference type="EMBL" id="CP032427">
    <property type="protein sequence ID" value="AYC40019.1"/>
    <property type="molecule type" value="Genomic_DNA"/>
</dbReference>
<dbReference type="KEGG" id="sge:DWG14_04265"/>
<gene>
    <name evidence="1" type="ORF">DWG14_04265</name>
</gene>
<dbReference type="Proteomes" id="UP000265765">
    <property type="component" value="Chromosome"/>
</dbReference>
<accession>A0AAI8L2K1</accession>
<protein>
    <submittedName>
        <fullName evidence="1">Uncharacterized protein</fullName>
    </submittedName>
</protein>
<name>A0AAI8L2K1_9ACTN</name>
<reference evidence="1 2" key="1">
    <citation type="submission" date="2018-09" db="EMBL/GenBank/DDBJ databases">
        <title>Production of Trimethoprim by Streptomyces sp. 3E-1.</title>
        <authorList>
            <person name="Kang H.J."/>
            <person name="Kim S.B."/>
        </authorList>
    </citation>
    <scope>NUCLEOTIDE SEQUENCE [LARGE SCALE GENOMIC DNA]</scope>
    <source>
        <strain evidence="1 2">3E-1</strain>
    </source>
</reference>
<dbReference type="RefSeq" id="WP_162952073.1">
    <property type="nucleotide sequence ID" value="NZ_CP032427.1"/>
</dbReference>
<sequence length="253" mass="28196">MDKYSLHGNGLEAVEGAVQKVVAECMKKLDQPYQSYDVTKDIDSHDENRRYGIQDAVWASAYGYRPYSVVHPPEPDRTAKPYPQSVITALSGRDKHGRAIAPDTKAANGREIPRGGCQGEADRTVRVPYDYPEGLEAARAVYFDGFKASLSDRRVKKIFQQWSSCMAGKGLTYQSPLAAMGSQEFAEGEVSAHERDVALADINCKNEVNLVPRWNAVEADIERQMISKRSKVLENFLQLQTEKIQAAKGLLKQ</sequence>
<evidence type="ECO:0000313" key="1">
    <source>
        <dbReference type="EMBL" id="AYC40019.1"/>
    </source>
</evidence>
<dbReference type="AlphaFoldDB" id="A0AAI8L2K1"/>